<evidence type="ECO:0000256" key="1">
    <source>
        <dbReference type="ARBA" id="ARBA00023002"/>
    </source>
</evidence>
<name>A0A8J2YKQ4_9RHOB</name>
<dbReference type="SUPFAM" id="SSF51905">
    <property type="entry name" value="FAD/NAD(P)-binding domain"/>
    <property type="match status" value="1"/>
</dbReference>
<dbReference type="PRINTS" id="PR00469">
    <property type="entry name" value="PNDRDTASEII"/>
</dbReference>
<feature type="domain" description="BFD-like [2Fe-2S]-binding" evidence="2">
    <location>
        <begin position="376"/>
        <end position="427"/>
    </location>
</feature>
<keyword evidence="1" id="KW-0560">Oxidoreductase</keyword>
<accession>A0A8J2YKQ4</accession>
<dbReference type="PANTHER" id="PTHR42949:SF3">
    <property type="entry name" value="ANAEROBIC GLYCEROL-3-PHOSPHATE DEHYDROGENASE SUBUNIT B"/>
    <property type="match status" value="1"/>
</dbReference>
<dbReference type="Pfam" id="PF07992">
    <property type="entry name" value="Pyr_redox_2"/>
    <property type="match status" value="1"/>
</dbReference>
<organism evidence="4 5">
    <name type="scientific">Agaricicola taiwanensis</name>
    <dbReference type="NCBI Taxonomy" id="591372"/>
    <lineage>
        <taxon>Bacteria</taxon>
        <taxon>Pseudomonadati</taxon>
        <taxon>Pseudomonadota</taxon>
        <taxon>Alphaproteobacteria</taxon>
        <taxon>Rhodobacterales</taxon>
        <taxon>Paracoccaceae</taxon>
        <taxon>Agaricicola</taxon>
    </lineage>
</organism>
<proteinExistence type="predicted"/>
<gene>
    <name evidence="4" type="ORF">GCM10007276_29320</name>
</gene>
<dbReference type="PRINTS" id="PR00368">
    <property type="entry name" value="FADPNR"/>
</dbReference>
<dbReference type="InterPro" id="IPR036188">
    <property type="entry name" value="FAD/NAD-bd_sf"/>
</dbReference>
<dbReference type="AlphaFoldDB" id="A0A8J2YKQ4"/>
<dbReference type="InterPro" id="IPR023753">
    <property type="entry name" value="FAD/NAD-binding_dom"/>
</dbReference>
<dbReference type="RefSeq" id="WP_229729489.1">
    <property type="nucleotide sequence ID" value="NZ_BMCP01000004.1"/>
</dbReference>
<dbReference type="Gene3D" id="3.50.50.60">
    <property type="entry name" value="FAD/NAD(P)-binding domain"/>
    <property type="match status" value="2"/>
</dbReference>
<dbReference type="InterPro" id="IPR041854">
    <property type="entry name" value="BFD-like_2Fe2S-bd_dom_sf"/>
</dbReference>
<dbReference type="GO" id="GO:0016491">
    <property type="term" value="F:oxidoreductase activity"/>
    <property type="evidence" value="ECO:0007669"/>
    <property type="project" value="UniProtKB-KW"/>
</dbReference>
<dbReference type="PIRSF" id="PIRSF037495">
    <property type="entry name" value="Opine_OX_OoxA/HcnB"/>
    <property type="match status" value="1"/>
</dbReference>
<evidence type="ECO:0000259" key="2">
    <source>
        <dbReference type="Pfam" id="PF04324"/>
    </source>
</evidence>
<feature type="domain" description="FAD/NAD(P)-binding" evidence="3">
    <location>
        <begin position="6"/>
        <end position="319"/>
    </location>
</feature>
<dbReference type="InterPro" id="IPR007419">
    <property type="entry name" value="BFD-like_2Fe2S-bd_dom"/>
</dbReference>
<dbReference type="InterPro" id="IPR017224">
    <property type="entry name" value="Opine_Oxase_asu/HCN_bsu"/>
</dbReference>
<dbReference type="EMBL" id="BMCP01000004">
    <property type="protein sequence ID" value="GGE50368.1"/>
    <property type="molecule type" value="Genomic_DNA"/>
</dbReference>
<dbReference type="Proteomes" id="UP000602745">
    <property type="component" value="Unassembled WGS sequence"/>
</dbReference>
<reference evidence="4" key="1">
    <citation type="journal article" date="2014" name="Int. J. Syst. Evol. Microbiol.">
        <title>Complete genome sequence of Corynebacterium casei LMG S-19264T (=DSM 44701T), isolated from a smear-ripened cheese.</title>
        <authorList>
            <consortium name="US DOE Joint Genome Institute (JGI-PGF)"/>
            <person name="Walter F."/>
            <person name="Albersmeier A."/>
            <person name="Kalinowski J."/>
            <person name="Ruckert C."/>
        </authorList>
    </citation>
    <scope>NUCLEOTIDE SEQUENCE</scope>
    <source>
        <strain evidence="4">CCM 7684</strain>
    </source>
</reference>
<evidence type="ECO:0000259" key="3">
    <source>
        <dbReference type="Pfam" id="PF07992"/>
    </source>
</evidence>
<dbReference type="Pfam" id="PF04324">
    <property type="entry name" value="Fer2_BFD"/>
    <property type="match status" value="1"/>
</dbReference>
<sequence>MIQETFDVIVIGGGPAGASAAMEAAGAGLSVALLDEGVDAGGQVYRAPVSGTGASSGQPDGEIGDALRQNLASSTVTCLFGHRVWLVEQGFKLHALGSEGPVSLQADRLVVAAGAQERHRPIPGWTLPGVIGLAGATNLLKSQKILPGQRTVVAGSGPLLLLVAQSILKGGGELAAVIDANGRTDWLRRLPAMMARPRLMARGTKWLADLVRAGVPLYSRHALTRIEGSDEVTGVTLAPIDDEWRPDHTAQVSLSCDAVCYGFGLMPATAITRLLGARHAYDAATGGWSAVTAPDGATDIPGLYVTGDGAGISGADAAISLGRITGRAVAVSLGRSTPATGALMKEAGRAARFGQSMTGLAMPRDGIMEAATPDTIVCRCEGLTRRVLDEAIDAGSRTLNGLKSATRCGMGPCGGRVCEDSAAALIAHRTGLTRQDIGQATARPPLRPMPLGQLAGEFNYSDLPMPEPAPQ</sequence>
<keyword evidence="5" id="KW-1185">Reference proteome</keyword>
<dbReference type="InterPro" id="IPR051691">
    <property type="entry name" value="Metab_Enz_Cyan_OpOx_G3PDH"/>
</dbReference>
<reference evidence="4" key="2">
    <citation type="submission" date="2020-09" db="EMBL/GenBank/DDBJ databases">
        <authorList>
            <person name="Sun Q."/>
            <person name="Sedlacek I."/>
        </authorList>
    </citation>
    <scope>NUCLEOTIDE SEQUENCE</scope>
    <source>
        <strain evidence="4">CCM 7684</strain>
    </source>
</reference>
<evidence type="ECO:0000313" key="5">
    <source>
        <dbReference type="Proteomes" id="UP000602745"/>
    </source>
</evidence>
<dbReference type="Gene3D" id="1.10.10.1100">
    <property type="entry name" value="BFD-like [2Fe-2S]-binding domain"/>
    <property type="match status" value="1"/>
</dbReference>
<dbReference type="CDD" id="cd19946">
    <property type="entry name" value="GlpA-like_Fer2_BFD-like"/>
    <property type="match status" value="1"/>
</dbReference>
<protein>
    <submittedName>
        <fullName evidence="4">FAD/NAD(P)-binding oxidoreductase</fullName>
    </submittedName>
</protein>
<comment type="caution">
    <text evidence="4">The sequence shown here is derived from an EMBL/GenBank/DDBJ whole genome shotgun (WGS) entry which is preliminary data.</text>
</comment>
<evidence type="ECO:0000313" key="4">
    <source>
        <dbReference type="EMBL" id="GGE50368.1"/>
    </source>
</evidence>
<dbReference type="PANTHER" id="PTHR42949">
    <property type="entry name" value="ANAEROBIC GLYCEROL-3-PHOSPHATE DEHYDROGENASE SUBUNIT B"/>
    <property type="match status" value="1"/>
</dbReference>